<protein>
    <submittedName>
        <fullName evidence="2">Uncharacterized protein</fullName>
    </submittedName>
</protein>
<dbReference type="EMBL" id="VSSB01000001">
    <property type="protein sequence ID" value="TYL52780.1"/>
    <property type="molecule type" value="Genomic_DNA"/>
</dbReference>
<dbReference type="GO" id="GO:0020037">
    <property type="term" value="F:heme binding"/>
    <property type="evidence" value="ECO:0007669"/>
    <property type="project" value="TreeGrafter"/>
</dbReference>
<dbReference type="PANTHER" id="PTHR30485:SF1">
    <property type="entry name" value="CYTOCHROME YDHU-RELATED"/>
    <property type="match status" value="1"/>
</dbReference>
<feature type="transmembrane region" description="Helical" evidence="1">
    <location>
        <begin position="25"/>
        <end position="46"/>
    </location>
</feature>
<name>A0A5S4V892_9MICO</name>
<feature type="transmembrane region" description="Helical" evidence="1">
    <location>
        <begin position="73"/>
        <end position="92"/>
    </location>
</feature>
<dbReference type="Gene3D" id="1.20.950.20">
    <property type="entry name" value="Transmembrane di-heme cytochromes, Chain C"/>
    <property type="match status" value="1"/>
</dbReference>
<dbReference type="PANTHER" id="PTHR30485">
    <property type="entry name" value="NI/FE-HYDROGENASE 1 B-TYPE CYTOCHROME SUBUNIT"/>
    <property type="match status" value="1"/>
</dbReference>
<evidence type="ECO:0000313" key="3">
    <source>
        <dbReference type="Proteomes" id="UP000325243"/>
    </source>
</evidence>
<gene>
    <name evidence="2" type="ORF">FYC51_03285</name>
</gene>
<feature type="transmembrane region" description="Helical" evidence="1">
    <location>
        <begin position="279"/>
        <end position="299"/>
    </location>
</feature>
<keyword evidence="1" id="KW-0472">Membrane</keyword>
<dbReference type="SUPFAM" id="SSF81342">
    <property type="entry name" value="Transmembrane di-heme cytochromes"/>
    <property type="match status" value="1"/>
</dbReference>
<keyword evidence="3" id="KW-1185">Reference proteome</keyword>
<dbReference type="InterPro" id="IPR051542">
    <property type="entry name" value="Hydrogenase_cytochrome"/>
</dbReference>
<feature type="transmembrane region" description="Helical" evidence="1">
    <location>
        <begin position="197"/>
        <end position="217"/>
    </location>
</feature>
<proteinExistence type="predicted"/>
<dbReference type="GO" id="GO:0005886">
    <property type="term" value="C:plasma membrane"/>
    <property type="evidence" value="ECO:0007669"/>
    <property type="project" value="TreeGrafter"/>
</dbReference>
<keyword evidence="1" id="KW-0812">Transmembrane</keyword>
<feature type="transmembrane region" description="Helical" evidence="1">
    <location>
        <begin position="238"/>
        <end position="259"/>
    </location>
</feature>
<evidence type="ECO:0000313" key="2">
    <source>
        <dbReference type="EMBL" id="TYL52780.1"/>
    </source>
</evidence>
<accession>A0A5S4V892</accession>
<evidence type="ECO:0000256" key="1">
    <source>
        <dbReference type="SAM" id="Phobius"/>
    </source>
</evidence>
<dbReference type="InterPro" id="IPR016174">
    <property type="entry name" value="Di-haem_cyt_TM"/>
</dbReference>
<dbReference type="RefSeq" id="WP_148732242.1">
    <property type="nucleotide sequence ID" value="NZ_VSSB01000001.1"/>
</dbReference>
<sequence>MTVTSSKPSRASAAATWWRAQRKRVIWWTVIALVALVVVVLVARWLRTFPAIEQFIETYPGIVPPPEGTPVGIPAWLGWQHFLNSFFLLLLVRTGFQLRSKQRPPGFWTRDNSRWPRTKRNPRRMGIFLWFHLWLDAFWVLNGVVYVVLLFATGQWLRIVPTDWAVVPNSLSAALQYASLEWPTENSWVVYNALQQLAYFAIVFIASPLAILTGLRLSSIWPLEGPLVRAFPEKLAKAVHYPVMLFFLAFTFVHVVLVFTTGALAKLNQMYAARDTDDWVGFVVFAASVVVMVVAWVLAKPPLLKRIAASSGRVQG</sequence>
<feature type="transmembrane region" description="Helical" evidence="1">
    <location>
        <begin position="127"/>
        <end position="152"/>
    </location>
</feature>
<dbReference type="AlphaFoldDB" id="A0A5S4V892"/>
<comment type="caution">
    <text evidence="2">The sequence shown here is derived from an EMBL/GenBank/DDBJ whole genome shotgun (WGS) entry which is preliminary data.</text>
</comment>
<reference evidence="2 3" key="1">
    <citation type="submission" date="2019-08" db="EMBL/GenBank/DDBJ databases">
        <authorList>
            <person name="Hu J."/>
        </authorList>
    </citation>
    <scope>NUCLEOTIDE SEQUENCE [LARGE SCALE GENOMIC DNA]</scope>
    <source>
        <strain evidence="2 3">NEAU-184</strain>
    </source>
</reference>
<dbReference type="Proteomes" id="UP000325243">
    <property type="component" value="Unassembled WGS sequence"/>
</dbReference>
<keyword evidence="1" id="KW-1133">Transmembrane helix</keyword>
<organism evidence="2 3">
    <name type="scientific">Agromyces mariniharenae</name>
    <dbReference type="NCBI Taxonomy" id="2604423"/>
    <lineage>
        <taxon>Bacteria</taxon>
        <taxon>Bacillati</taxon>
        <taxon>Actinomycetota</taxon>
        <taxon>Actinomycetes</taxon>
        <taxon>Micrococcales</taxon>
        <taxon>Microbacteriaceae</taxon>
        <taxon>Agromyces</taxon>
    </lineage>
</organism>
<dbReference type="GO" id="GO:0022904">
    <property type="term" value="P:respiratory electron transport chain"/>
    <property type="evidence" value="ECO:0007669"/>
    <property type="project" value="InterPro"/>
</dbReference>